<proteinExistence type="predicted"/>
<protein>
    <submittedName>
        <fullName evidence="2">AraC family transcriptional regulator</fullName>
    </submittedName>
</protein>
<sequence>MALKLYPIVQQRLNNNIANEIISTLWQNNFDKLPQGRCYYGIYFNYATNYQADYDFAIASEVVLETDIPVIEIEDLSFYEVFHCKVDEIYQTWQLIWEKEQQGLLKRAYSVDFEKYHPDDLVEIYIAVEPHC</sequence>
<reference evidence="2 3" key="1">
    <citation type="submission" date="2018-05" db="EMBL/GenBank/DDBJ databases">
        <title>Draft Genome Sequences for a Diverse set of 7 Haemophilus Species.</title>
        <authorList>
            <person name="Nichols M."/>
            <person name="Topaz N."/>
            <person name="Wang X."/>
            <person name="Wang X."/>
            <person name="Boxrud D."/>
        </authorList>
    </citation>
    <scope>NUCLEOTIDE SEQUENCE [LARGE SCALE GENOMIC DNA]</scope>
    <source>
        <strain evidence="2 3">C2008001710</strain>
    </source>
</reference>
<feature type="domain" description="Integron-associated effector binding protein" evidence="1">
    <location>
        <begin position="15"/>
        <end position="128"/>
    </location>
</feature>
<evidence type="ECO:0000313" key="2">
    <source>
        <dbReference type="EMBL" id="RDE91383.1"/>
    </source>
</evidence>
<dbReference type="InterPro" id="IPR029441">
    <property type="entry name" value="Cass2"/>
</dbReference>
<dbReference type="EMBL" id="QEPW01000008">
    <property type="protein sequence ID" value="RDE91383.1"/>
    <property type="molecule type" value="Genomic_DNA"/>
</dbReference>
<dbReference type="Proteomes" id="UP000253910">
    <property type="component" value="Unassembled WGS sequence"/>
</dbReference>
<dbReference type="RefSeq" id="WP_111315471.1">
    <property type="nucleotide sequence ID" value="NZ_QEPW01000008.1"/>
</dbReference>
<evidence type="ECO:0000259" key="1">
    <source>
        <dbReference type="Pfam" id="PF14526"/>
    </source>
</evidence>
<dbReference type="Pfam" id="PF14526">
    <property type="entry name" value="Cass2"/>
    <property type="match status" value="1"/>
</dbReference>
<name>A0A369Z0E3_HAEPA</name>
<organism evidence="2 3">
    <name type="scientific">Haemophilus parainfluenzae</name>
    <dbReference type="NCBI Taxonomy" id="729"/>
    <lineage>
        <taxon>Bacteria</taxon>
        <taxon>Pseudomonadati</taxon>
        <taxon>Pseudomonadota</taxon>
        <taxon>Gammaproteobacteria</taxon>
        <taxon>Pasteurellales</taxon>
        <taxon>Pasteurellaceae</taxon>
        <taxon>Haemophilus</taxon>
    </lineage>
</organism>
<dbReference type="SUPFAM" id="SSF55136">
    <property type="entry name" value="Probable bacterial effector-binding domain"/>
    <property type="match status" value="1"/>
</dbReference>
<dbReference type="AlphaFoldDB" id="A0A369Z0E3"/>
<accession>A0A369Z0E3</accession>
<dbReference type="InterPro" id="IPR011256">
    <property type="entry name" value="Reg_factor_effector_dom_sf"/>
</dbReference>
<dbReference type="Gene3D" id="3.20.80.10">
    <property type="entry name" value="Regulatory factor, effector binding domain"/>
    <property type="match status" value="1"/>
</dbReference>
<evidence type="ECO:0000313" key="3">
    <source>
        <dbReference type="Proteomes" id="UP000253910"/>
    </source>
</evidence>
<comment type="caution">
    <text evidence="2">The sequence shown here is derived from an EMBL/GenBank/DDBJ whole genome shotgun (WGS) entry which is preliminary data.</text>
</comment>
<gene>
    <name evidence="2" type="ORF">DPV87_05805</name>
</gene>